<dbReference type="AlphaFoldDB" id="A0A379XYC3"/>
<gene>
    <name evidence="1" type="ORF">NCTC10060_05704</name>
</gene>
<organism evidence="1 2">
    <name type="scientific">Salmonella diarizonae</name>
    <dbReference type="NCBI Taxonomy" id="59204"/>
    <lineage>
        <taxon>Bacteria</taxon>
        <taxon>Pseudomonadati</taxon>
        <taxon>Pseudomonadota</taxon>
        <taxon>Gammaproteobacteria</taxon>
        <taxon>Enterobacterales</taxon>
        <taxon>Enterobacteriaceae</taxon>
        <taxon>Salmonella</taxon>
    </lineage>
</organism>
<sequence length="137" mass="16086">MLDGDDLSRQLAFDAGCIVAYDVKDGMEISSFGHECDDSYDLIHDDEVFKFVSRSLFERYSSYENEDDEPLYRPLRETLSEDELSSAFNEFMMNLVFFRLNKNIPVDNLEVIRSILRENCYFPPEYVFIKGQIVDDF</sequence>
<dbReference type="RefSeq" id="WP_136057852.1">
    <property type="nucleotide sequence ID" value="NZ_DACWWF010000018.1"/>
</dbReference>
<protein>
    <submittedName>
        <fullName evidence="1">Uncharacterized protein</fullName>
    </submittedName>
</protein>
<dbReference type="EMBL" id="UGXH01000005">
    <property type="protein sequence ID" value="SUI37590.1"/>
    <property type="molecule type" value="Genomic_DNA"/>
</dbReference>
<evidence type="ECO:0000313" key="1">
    <source>
        <dbReference type="EMBL" id="SUI37590.1"/>
    </source>
</evidence>
<name>A0A379XYC3_SALDZ</name>
<evidence type="ECO:0000313" key="2">
    <source>
        <dbReference type="Proteomes" id="UP000254633"/>
    </source>
</evidence>
<proteinExistence type="predicted"/>
<accession>A0A379XYC3</accession>
<reference evidence="1 2" key="1">
    <citation type="submission" date="2018-06" db="EMBL/GenBank/DDBJ databases">
        <authorList>
            <consortium name="Pathogen Informatics"/>
            <person name="Doyle S."/>
        </authorList>
    </citation>
    <scope>NUCLEOTIDE SEQUENCE [LARGE SCALE GENOMIC DNA]</scope>
    <source>
        <strain evidence="1 2">NCTC10060</strain>
    </source>
</reference>
<dbReference type="Proteomes" id="UP000254633">
    <property type="component" value="Unassembled WGS sequence"/>
</dbReference>